<organism evidence="1 2">
    <name type="scientific">Paracoccus sphaerophysae</name>
    <dbReference type="NCBI Taxonomy" id="690417"/>
    <lineage>
        <taxon>Bacteria</taxon>
        <taxon>Pseudomonadati</taxon>
        <taxon>Pseudomonadota</taxon>
        <taxon>Alphaproteobacteria</taxon>
        <taxon>Rhodobacterales</taxon>
        <taxon>Paracoccaceae</taxon>
        <taxon>Paracoccus</taxon>
    </lineage>
</organism>
<protein>
    <submittedName>
        <fullName evidence="1">Uncharacterized protein</fullName>
    </submittedName>
</protein>
<reference evidence="1 2" key="1">
    <citation type="submission" date="2014-09" db="EMBL/GenBank/DDBJ databases">
        <authorList>
            <person name="McGinnis J.M."/>
            <person name="Wolfgang W.J."/>
        </authorList>
    </citation>
    <scope>NUCLEOTIDE SEQUENCE [LARGE SCALE GENOMIC DNA]</scope>
    <source>
        <strain evidence="1 2">HAMBI 3106</strain>
    </source>
</reference>
<dbReference type="AlphaFoldDB" id="A0A099FA60"/>
<reference evidence="1 2" key="2">
    <citation type="submission" date="2014-10" db="EMBL/GenBank/DDBJ databases">
        <title>Paracoccus sanguinis sp. nov., isolated from clinical specimens of New York State patients.</title>
        <authorList>
            <person name="Mingle L.A."/>
            <person name="Cole J.A."/>
            <person name="Lapierre P."/>
            <person name="Musser K.A."/>
        </authorList>
    </citation>
    <scope>NUCLEOTIDE SEQUENCE [LARGE SCALE GENOMIC DNA]</scope>
    <source>
        <strain evidence="1 2">HAMBI 3106</strain>
    </source>
</reference>
<dbReference type="EMBL" id="JRKS01000025">
    <property type="protein sequence ID" value="KGJ07138.1"/>
    <property type="molecule type" value="Genomic_DNA"/>
</dbReference>
<evidence type="ECO:0000313" key="1">
    <source>
        <dbReference type="EMBL" id="KGJ07138.1"/>
    </source>
</evidence>
<accession>A0A099FA60</accession>
<evidence type="ECO:0000313" key="2">
    <source>
        <dbReference type="Proteomes" id="UP000029917"/>
    </source>
</evidence>
<dbReference type="OrthoDB" id="7819637at2"/>
<proteinExistence type="predicted"/>
<keyword evidence="2" id="KW-1185">Reference proteome</keyword>
<dbReference type="RefSeq" id="WP_036719373.1">
    <property type="nucleotide sequence ID" value="NZ_JRKS01000025.1"/>
</dbReference>
<comment type="caution">
    <text evidence="1">The sequence shown here is derived from an EMBL/GenBank/DDBJ whole genome shotgun (WGS) entry which is preliminary data.</text>
</comment>
<sequence>MEIEKSYFTLPEILERWSMSEADLVYLAENDQLRLSIRVFNLAVELGDYEETPEGERFSVPFERGPFNGLLDLHAHDVFQLFRHGEVKLSRFRSHKADYACLTGERELITVRQRDLFLRREERDRFEAETGFAGAAAGPRLGAFHAAADYQDVRCNGQHFRLGAIQAQVVRALHEAAGRSEPWQSGKAILAAAGSRSLKMSDVFKSKKNWRLLIESDGRGAYRLLGL</sequence>
<dbReference type="STRING" id="690417.IC63_09305"/>
<gene>
    <name evidence="1" type="ORF">IC63_09305</name>
</gene>
<dbReference type="Proteomes" id="UP000029917">
    <property type="component" value="Unassembled WGS sequence"/>
</dbReference>
<name>A0A099FA60_9RHOB</name>